<dbReference type="InterPro" id="IPR003661">
    <property type="entry name" value="HisK_dim/P_dom"/>
</dbReference>
<feature type="domain" description="Histidine kinase" evidence="14">
    <location>
        <begin position="219"/>
        <end position="451"/>
    </location>
</feature>
<evidence type="ECO:0000256" key="10">
    <source>
        <dbReference type="ARBA" id="ARBA00022989"/>
    </source>
</evidence>
<dbReference type="InterPro" id="IPR005467">
    <property type="entry name" value="His_kinase_dom"/>
</dbReference>
<dbReference type="Gene3D" id="1.10.287.130">
    <property type="match status" value="1"/>
</dbReference>
<reference evidence="17" key="1">
    <citation type="journal article" date="2019" name="Int. J. Syst. Evol. Microbiol.">
        <title>The Global Catalogue of Microorganisms (GCM) 10K type strain sequencing project: providing services to taxonomists for standard genome sequencing and annotation.</title>
        <authorList>
            <consortium name="The Broad Institute Genomics Platform"/>
            <consortium name="The Broad Institute Genome Sequencing Center for Infectious Disease"/>
            <person name="Wu L."/>
            <person name="Ma J."/>
        </authorList>
    </citation>
    <scope>NUCLEOTIDE SEQUENCE [LARGE SCALE GENOMIC DNA]</scope>
    <source>
        <strain evidence="17">JCM 16373</strain>
    </source>
</reference>
<evidence type="ECO:0000256" key="1">
    <source>
        <dbReference type="ARBA" id="ARBA00000085"/>
    </source>
</evidence>
<dbReference type="PROSITE" id="PS50885">
    <property type="entry name" value="HAMP"/>
    <property type="match status" value="1"/>
</dbReference>
<evidence type="ECO:0000256" key="8">
    <source>
        <dbReference type="ARBA" id="ARBA00022777"/>
    </source>
</evidence>
<keyword evidence="8 16" id="KW-0418">Kinase</keyword>
<evidence type="ECO:0000256" key="3">
    <source>
        <dbReference type="ARBA" id="ARBA00012438"/>
    </source>
</evidence>
<dbReference type="Pfam" id="PF00672">
    <property type="entry name" value="HAMP"/>
    <property type="match status" value="1"/>
</dbReference>
<dbReference type="EC" id="2.7.13.3" evidence="3"/>
<evidence type="ECO:0000256" key="5">
    <source>
        <dbReference type="ARBA" id="ARBA00022679"/>
    </source>
</evidence>
<dbReference type="SMART" id="SM00304">
    <property type="entry name" value="HAMP"/>
    <property type="match status" value="1"/>
</dbReference>
<dbReference type="RefSeq" id="WP_344570640.1">
    <property type="nucleotide sequence ID" value="NZ_BAAARJ010000033.1"/>
</dbReference>
<evidence type="ECO:0000256" key="11">
    <source>
        <dbReference type="ARBA" id="ARBA00023012"/>
    </source>
</evidence>
<dbReference type="CDD" id="cd00082">
    <property type="entry name" value="HisKA"/>
    <property type="match status" value="1"/>
</dbReference>
<dbReference type="InterPro" id="IPR003594">
    <property type="entry name" value="HATPase_dom"/>
</dbReference>
<evidence type="ECO:0000259" key="14">
    <source>
        <dbReference type="PROSITE" id="PS50109"/>
    </source>
</evidence>
<feature type="domain" description="HAMP" evidence="15">
    <location>
        <begin position="159"/>
        <end position="211"/>
    </location>
</feature>
<dbReference type="Pfam" id="PF02518">
    <property type="entry name" value="HATPase_c"/>
    <property type="match status" value="1"/>
</dbReference>
<keyword evidence="7" id="KW-0547">Nucleotide-binding</keyword>
<comment type="catalytic activity">
    <reaction evidence="1">
        <text>ATP + protein L-histidine = ADP + protein N-phospho-L-histidine.</text>
        <dbReference type="EC" id="2.7.13.3"/>
    </reaction>
</comment>
<evidence type="ECO:0000256" key="4">
    <source>
        <dbReference type="ARBA" id="ARBA00022553"/>
    </source>
</evidence>
<dbReference type="SMART" id="SM00387">
    <property type="entry name" value="HATPase_c"/>
    <property type="match status" value="1"/>
</dbReference>
<dbReference type="SMART" id="SM00388">
    <property type="entry name" value="HisKA"/>
    <property type="match status" value="1"/>
</dbReference>
<name>A0ABP6DBD7_9ACTN</name>
<evidence type="ECO:0000256" key="13">
    <source>
        <dbReference type="SAM" id="Phobius"/>
    </source>
</evidence>
<dbReference type="EMBL" id="BAAARJ010000033">
    <property type="protein sequence ID" value="GAA2638909.1"/>
    <property type="molecule type" value="Genomic_DNA"/>
</dbReference>
<dbReference type="CDD" id="cd00075">
    <property type="entry name" value="HATPase"/>
    <property type="match status" value="1"/>
</dbReference>
<evidence type="ECO:0000256" key="7">
    <source>
        <dbReference type="ARBA" id="ARBA00022741"/>
    </source>
</evidence>
<dbReference type="Pfam" id="PF00512">
    <property type="entry name" value="HisKA"/>
    <property type="match status" value="1"/>
</dbReference>
<keyword evidence="5" id="KW-0808">Transferase</keyword>
<keyword evidence="6 13" id="KW-0812">Transmembrane</keyword>
<dbReference type="InterPro" id="IPR003660">
    <property type="entry name" value="HAMP_dom"/>
</dbReference>
<evidence type="ECO:0000259" key="15">
    <source>
        <dbReference type="PROSITE" id="PS50885"/>
    </source>
</evidence>
<dbReference type="PANTHER" id="PTHR42878:SF7">
    <property type="entry name" value="SENSOR HISTIDINE KINASE GLRK"/>
    <property type="match status" value="1"/>
</dbReference>
<dbReference type="Gene3D" id="6.10.340.10">
    <property type="match status" value="1"/>
</dbReference>
<proteinExistence type="predicted"/>
<keyword evidence="4" id="KW-0597">Phosphoprotein</keyword>
<dbReference type="PANTHER" id="PTHR42878">
    <property type="entry name" value="TWO-COMPONENT HISTIDINE KINASE"/>
    <property type="match status" value="1"/>
</dbReference>
<dbReference type="InterPro" id="IPR050351">
    <property type="entry name" value="BphY/WalK/GraS-like"/>
</dbReference>
<dbReference type="SUPFAM" id="SSF47384">
    <property type="entry name" value="Homodimeric domain of signal transducing histidine kinase"/>
    <property type="match status" value="1"/>
</dbReference>
<dbReference type="InterPro" id="IPR004358">
    <property type="entry name" value="Sig_transdc_His_kin-like_C"/>
</dbReference>
<keyword evidence="13" id="KW-0472">Membrane</keyword>
<dbReference type="SUPFAM" id="SSF55874">
    <property type="entry name" value="ATPase domain of HSP90 chaperone/DNA topoisomerase II/histidine kinase"/>
    <property type="match status" value="1"/>
</dbReference>
<keyword evidence="9" id="KW-0067">ATP-binding</keyword>
<evidence type="ECO:0000313" key="16">
    <source>
        <dbReference type="EMBL" id="GAA2638909.1"/>
    </source>
</evidence>
<keyword evidence="10 13" id="KW-1133">Transmembrane helix</keyword>
<evidence type="ECO:0000256" key="6">
    <source>
        <dbReference type="ARBA" id="ARBA00022692"/>
    </source>
</evidence>
<gene>
    <name evidence="16" type="ORF">GCM10009863_64790</name>
</gene>
<keyword evidence="11" id="KW-0902">Two-component regulatory system</keyword>
<protein>
    <recommendedName>
        <fullName evidence="12">Sensor-like histidine kinase SenX3</fullName>
        <ecNumber evidence="3">2.7.13.3</ecNumber>
    </recommendedName>
</protein>
<keyword evidence="17" id="KW-1185">Reference proteome</keyword>
<evidence type="ECO:0000256" key="12">
    <source>
        <dbReference type="ARBA" id="ARBA00039401"/>
    </source>
</evidence>
<evidence type="ECO:0000256" key="9">
    <source>
        <dbReference type="ARBA" id="ARBA00022840"/>
    </source>
</evidence>
<accession>A0ABP6DBD7</accession>
<comment type="caution">
    <text evidence="16">The sequence shown here is derived from an EMBL/GenBank/DDBJ whole genome shotgun (WGS) entry which is preliminary data.</text>
</comment>
<dbReference type="Proteomes" id="UP001501447">
    <property type="component" value="Unassembled WGS sequence"/>
</dbReference>
<evidence type="ECO:0000313" key="17">
    <source>
        <dbReference type="Proteomes" id="UP001501447"/>
    </source>
</evidence>
<dbReference type="PROSITE" id="PS50109">
    <property type="entry name" value="HIS_KIN"/>
    <property type="match status" value="1"/>
</dbReference>
<dbReference type="PRINTS" id="PR00344">
    <property type="entry name" value="BCTRLSENSOR"/>
</dbReference>
<organism evidence="16 17">
    <name type="scientific">Streptomyces axinellae</name>
    <dbReference type="NCBI Taxonomy" id="552788"/>
    <lineage>
        <taxon>Bacteria</taxon>
        <taxon>Bacillati</taxon>
        <taxon>Actinomycetota</taxon>
        <taxon>Actinomycetes</taxon>
        <taxon>Kitasatosporales</taxon>
        <taxon>Streptomycetaceae</taxon>
        <taxon>Streptomyces</taxon>
    </lineage>
</organism>
<dbReference type="Gene3D" id="3.30.565.10">
    <property type="entry name" value="Histidine kinase-like ATPase, C-terminal domain"/>
    <property type="match status" value="1"/>
</dbReference>
<feature type="transmembrane region" description="Helical" evidence="13">
    <location>
        <begin position="135"/>
        <end position="158"/>
    </location>
</feature>
<evidence type="ECO:0000256" key="2">
    <source>
        <dbReference type="ARBA" id="ARBA00004236"/>
    </source>
</evidence>
<dbReference type="InterPro" id="IPR036097">
    <property type="entry name" value="HisK_dim/P_sf"/>
</dbReference>
<dbReference type="InterPro" id="IPR036890">
    <property type="entry name" value="HATPase_C_sf"/>
</dbReference>
<comment type="subcellular location">
    <subcellularLocation>
        <location evidence="2">Cell membrane</location>
    </subcellularLocation>
</comment>
<sequence>MLVTLLVAVVSVLATAAVGVPLIRQAATAHARESLREQADVAAAMLAAREGRPAGVRQLGRLMRSNGIRISLVHAHTPDRAWVPRAAMRRLGEGKPVHSRVTRNGEEVLFEARPVGKASGVVLAQRVSAARGETLGPGLVLALLVGALAGAVAGVFLARGLSRPLRQAARTAERMRQGERGCRMPLSPPAEVRELSSALNELSAALEVSERRRQDFLMSVSHELRTPLTTIRGYAEALADGVLSTDAESAEGAGRTLVTEAKRLERLVTDLLALARLQADDFTVEQEEVDVTALAAAAVTAWRPSLKGTGTQLRTELPPHAVTLHTDPVRLRQVLDILMENAGRSAPHAPLVVALAVPTDPGPGPGPGQRKTGSPVVLSVRDGGPGLRDEDLDVAFERGRLHHRYRASRPVGAGLGLALAAQLVDKLGGTITAAHAPEGGACFSIRLSGSPLP</sequence>
<dbReference type="GO" id="GO:0016301">
    <property type="term" value="F:kinase activity"/>
    <property type="evidence" value="ECO:0007669"/>
    <property type="project" value="UniProtKB-KW"/>
</dbReference>
<dbReference type="CDD" id="cd06225">
    <property type="entry name" value="HAMP"/>
    <property type="match status" value="1"/>
</dbReference>